<feature type="binding site" evidence="4">
    <location>
        <begin position="46"/>
        <end position="48"/>
    </location>
    <ligand>
        <name>N(1)-(5-phospho-beta-D-ribosyl)glycinamide</name>
        <dbReference type="ChEBI" id="CHEBI:143788"/>
    </ligand>
</feature>
<dbReference type="EC" id="2.1.2.2" evidence="4"/>
<sequence length="227" mass="25045">MSESVTLQSLPDNNSVLISPNLPLLSPCKTAESPPLQLGVMASGSGTNFEAVAKAIADKQLNAQIKVLIYNNPRAKVKERAEKYHIPAVLVDHRKYRQREDLDRQIITVMQSYGVDWVIMAGWMRIMTQVLLDAYQDRTINIHPSLLPSFKGINAIEQALAAKVKITGCTVHLVSLEVDSGTILMQAAVPILPGDNLTALHQRIQIQEHRIFPQAIALAAKLALDKK</sequence>
<comment type="pathway">
    <text evidence="1 4">Purine metabolism; IMP biosynthesis via de novo pathway; N(2)-formyl-N(1)-(5-phospho-D-ribosyl)glycinamide from N(1)-(5-phospho-D-ribosyl)glycinamide (10-formyl THF route): step 1/1.</text>
</comment>
<accession>A0A964BVB2</accession>
<comment type="catalytic activity">
    <reaction evidence="4">
        <text>N(1)-(5-phospho-beta-D-ribosyl)glycinamide + (6R)-10-formyltetrahydrofolate = N(2)-formyl-N(1)-(5-phospho-beta-D-ribosyl)glycinamide + (6S)-5,6,7,8-tetrahydrofolate + H(+)</text>
        <dbReference type="Rhea" id="RHEA:15053"/>
        <dbReference type="ChEBI" id="CHEBI:15378"/>
        <dbReference type="ChEBI" id="CHEBI:57453"/>
        <dbReference type="ChEBI" id="CHEBI:143788"/>
        <dbReference type="ChEBI" id="CHEBI:147286"/>
        <dbReference type="ChEBI" id="CHEBI:195366"/>
        <dbReference type="EC" id="2.1.2.2"/>
    </reaction>
</comment>
<dbReference type="SUPFAM" id="SSF53328">
    <property type="entry name" value="Formyltransferase"/>
    <property type="match status" value="1"/>
</dbReference>
<dbReference type="InterPro" id="IPR036477">
    <property type="entry name" value="Formyl_transf_N_sf"/>
</dbReference>
<dbReference type="Proteomes" id="UP000729733">
    <property type="component" value="Unassembled WGS sequence"/>
</dbReference>
<feature type="domain" description="Formyl transferase N-terminal" evidence="5">
    <location>
        <begin position="40"/>
        <end position="216"/>
    </location>
</feature>
<feature type="active site" description="Proton donor" evidence="4">
    <location>
        <position position="143"/>
    </location>
</feature>
<evidence type="ECO:0000313" key="7">
    <source>
        <dbReference type="Proteomes" id="UP000729733"/>
    </source>
</evidence>
<organism evidence="6 7">
    <name type="scientific">Waterburya agarophytonicola KI4</name>
    <dbReference type="NCBI Taxonomy" id="2874699"/>
    <lineage>
        <taxon>Bacteria</taxon>
        <taxon>Bacillati</taxon>
        <taxon>Cyanobacteriota</taxon>
        <taxon>Cyanophyceae</taxon>
        <taxon>Pleurocapsales</taxon>
        <taxon>Hyellaceae</taxon>
        <taxon>Waterburya</taxon>
        <taxon>Waterburya agarophytonicola</taxon>
    </lineage>
</organism>
<keyword evidence="7" id="KW-1185">Reference proteome</keyword>
<dbReference type="GO" id="GO:0005829">
    <property type="term" value="C:cytosol"/>
    <property type="evidence" value="ECO:0007669"/>
    <property type="project" value="TreeGrafter"/>
</dbReference>
<dbReference type="AlphaFoldDB" id="A0A964BVB2"/>
<dbReference type="Gene3D" id="3.40.50.170">
    <property type="entry name" value="Formyl transferase, N-terminal domain"/>
    <property type="match status" value="1"/>
</dbReference>
<evidence type="ECO:0000256" key="4">
    <source>
        <dbReference type="HAMAP-Rule" id="MF_01930"/>
    </source>
</evidence>
<comment type="similarity">
    <text evidence="4">Belongs to the GART family.</text>
</comment>
<feature type="site" description="Raises pKa of active site His" evidence="4">
    <location>
        <position position="179"/>
    </location>
</feature>
<evidence type="ECO:0000256" key="2">
    <source>
        <dbReference type="ARBA" id="ARBA00022679"/>
    </source>
</evidence>
<evidence type="ECO:0000259" key="5">
    <source>
        <dbReference type="Pfam" id="PF00551"/>
    </source>
</evidence>
<dbReference type="RefSeq" id="WP_229641872.1">
    <property type="nucleotide sequence ID" value="NZ_JADWDC010000054.1"/>
</dbReference>
<feature type="binding site" evidence="4">
    <location>
        <position position="141"/>
    </location>
    <ligand>
        <name>(6R)-10-formyltetrahydrofolate</name>
        <dbReference type="ChEBI" id="CHEBI:195366"/>
    </ligand>
</feature>
<comment type="function">
    <text evidence="4">Catalyzes the transfer of a formyl group from 10-formyltetrahydrofolate to 5-phospho-ribosyl-glycinamide (GAR), producing 5-phospho-ribosyl-N-formylglycinamide (FGAR) and tetrahydrofolate.</text>
</comment>
<evidence type="ECO:0000313" key="6">
    <source>
        <dbReference type="EMBL" id="MCC0178771.1"/>
    </source>
</evidence>
<comment type="caution">
    <text evidence="6">The sequence shown here is derived from an EMBL/GenBank/DDBJ whole genome shotgun (WGS) entry which is preliminary data.</text>
</comment>
<feature type="binding site" evidence="4">
    <location>
        <position position="99"/>
    </location>
    <ligand>
        <name>(6R)-10-formyltetrahydrofolate</name>
        <dbReference type="ChEBI" id="CHEBI:195366"/>
    </ligand>
</feature>
<dbReference type="CDD" id="cd08645">
    <property type="entry name" value="FMT_core_GART"/>
    <property type="match status" value="1"/>
</dbReference>
<dbReference type="PANTHER" id="PTHR43369">
    <property type="entry name" value="PHOSPHORIBOSYLGLYCINAMIDE FORMYLTRANSFERASE"/>
    <property type="match status" value="1"/>
</dbReference>
<evidence type="ECO:0000256" key="3">
    <source>
        <dbReference type="ARBA" id="ARBA00022755"/>
    </source>
</evidence>
<reference evidence="6" key="1">
    <citation type="journal article" date="2021" name="Antonie Van Leeuwenhoek">
        <title>Draft genome and description of Waterburya agarophytonicola gen. nov. sp. nov. (Pleurocapsales, Cyanobacteria): a seaweed symbiont.</title>
        <authorList>
            <person name="Bonthond G."/>
            <person name="Shalygin S."/>
            <person name="Bayer T."/>
            <person name="Weinberger F."/>
        </authorList>
    </citation>
    <scope>NUCLEOTIDE SEQUENCE</scope>
    <source>
        <strain evidence="6">KI4</strain>
    </source>
</reference>
<keyword evidence="3 4" id="KW-0658">Purine biosynthesis</keyword>
<dbReference type="NCBIfam" id="TIGR00639">
    <property type="entry name" value="PurN"/>
    <property type="match status" value="1"/>
</dbReference>
<proteinExistence type="inferred from homology"/>
<dbReference type="EMBL" id="JADWDC010000054">
    <property type="protein sequence ID" value="MCC0178771.1"/>
    <property type="molecule type" value="Genomic_DNA"/>
</dbReference>
<protein>
    <recommendedName>
        <fullName evidence="4">Phosphoribosylglycinamide formyltransferase</fullName>
        <ecNumber evidence="4">2.1.2.2</ecNumber>
    </recommendedName>
    <alternativeName>
        <fullName evidence="4">5'-phosphoribosylglycinamide transformylase</fullName>
    </alternativeName>
    <alternativeName>
        <fullName evidence="4">GAR transformylase</fullName>
        <shortName evidence="4">GART</shortName>
    </alternativeName>
</protein>
<dbReference type="GO" id="GO:0004644">
    <property type="term" value="F:phosphoribosylglycinamide formyltransferase activity"/>
    <property type="evidence" value="ECO:0007669"/>
    <property type="project" value="UniProtKB-UniRule"/>
</dbReference>
<dbReference type="Pfam" id="PF00551">
    <property type="entry name" value="Formyl_trans_N"/>
    <property type="match status" value="1"/>
</dbReference>
<name>A0A964BVB2_9CYAN</name>
<evidence type="ECO:0000256" key="1">
    <source>
        <dbReference type="ARBA" id="ARBA00005054"/>
    </source>
</evidence>
<gene>
    <name evidence="4" type="primary">purN</name>
    <name evidence="6" type="ORF">I4641_17510</name>
</gene>
<dbReference type="InterPro" id="IPR002376">
    <property type="entry name" value="Formyl_transf_N"/>
</dbReference>
<keyword evidence="2 4" id="KW-0808">Transferase</keyword>
<dbReference type="InterPro" id="IPR004607">
    <property type="entry name" value="GART"/>
</dbReference>
<dbReference type="PANTHER" id="PTHR43369:SF2">
    <property type="entry name" value="PHOSPHORIBOSYLGLYCINAMIDE FORMYLTRANSFERASE"/>
    <property type="match status" value="1"/>
</dbReference>
<dbReference type="GO" id="GO:0006189">
    <property type="term" value="P:'de novo' IMP biosynthetic process"/>
    <property type="evidence" value="ECO:0007669"/>
    <property type="project" value="UniProtKB-UniRule"/>
</dbReference>
<dbReference type="HAMAP" id="MF_01930">
    <property type="entry name" value="PurN"/>
    <property type="match status" value="1"/>
</dbReference>
<comment type="caution">
    <text evidence="4">Lacks conserved residue(s) required for the propagation of feature annotation.</text>
</comment>